<dbReference type="SMR" id="A0A0S4XG93"/>
<dbReference type="PROSITE" id="PS00924">
    <property type="entry name" value="ASP_GLU_RACEMASE_2"/>
    <property type="match status" value="1"/>
</dbReference>
<dbReference type="InterPro" id="IPR033134">
    <property type="entry name" value="Asp/Glu_racemase_AS_2"/>
</dbReference>
<name>A0A0S4XG93_RALSL</name>
<evidence type="ECO:0000313" key="11">
    <source>
        <dbReference type="EMBL" id="CUV62808.1"/>
    </source>
</evidence>
<dbReference type="NCBIfam" id="TIGR00067">
    <property type="entry name" value="glut_race"/>
    <property type="match status" value="1"/>
</dbReference>
<evidence type="ECO:0000256" key="3">
    <source>
        <dbReference type="ARBA" id="ARBA00022960"/>
    </source>
</evidence>
<dbReference type="EMBL" id="LN899825">
    <property type="protein sequence ID" value="CUV35146.1"/>
    <property type="molecule type" value="Genomic_DNA"/>
</dbReference>
<dbReference type="HAMAP" id="MF_00258">
    <property type="entry name" value="Glu_racemase"/>
    <property type="match status" value="1"/>
</dbReference>
<dbReference type="UniPathway" id="UPA00219"/>
<dbReference type="Gene3D" id="3.40.50.1860">
    <property type="match status" value="2"/>
</dbReference>
<dbReference type="GO" id="GO:0008881">
    <property type="term" value="F:glutamate racemase activity"/>
    <property type="evidence" value="ECO:0007669"/>
    <property type="project" value="UniProtKB-UniRule"/>
</dbReference>
<dbReference type="EMBL" id="LN899822">
    <property type="protein sequence ID" value="CUV62808.1"/>
    <property type="molecule type" value="Genomic_DNA"/>
</dbReference>
<feature type="binding site" evidence="7">
    <location>
        <begin position="45"/>
        <end position="46"/>
    </location>
    <ligand>
        <name>substrate</name>
    </ligand>
</feature>
<comment type="pathway">
    <text evidence="7">Cell wall biogenesis; peptidoglycan biosynthesis.</text>
</comment>
<feature type="binding site" evidence="7">
    <location>
        <begin position="187"/>
        <end position="188"/>
    </location>
    <ligand>
        <name>substrate</name>
    </ligand>
</feature>
<dbReference type="EMBL" id="LN899823">
    <property type="protein sequence ID" value="CUV24361.1"/>
    <property type="molecule type" value="Genomic_DNA"/>
</dbReference>
<dbReference type="InterPro" id="IPR004391">
    <property type="entry name" value="Glu_race"/>
</dbReference>
<dbReference type="Pfam" id="PF01177">
    <property type="entry name" value="Asp_Glu_race"/>
    <property type="match status" value="1"/>
</dbReference>
<evidence type="ECO:0000256" key="1">
    <source>
        <dbReference type="ARBA" id="ARBA00001602"/>
    </source>
</evidence>
<keyword evidence="4 7" id="KW-0573">Peptidoglycan synthesis</keyword>
<organism evidence="11">
    <name type="scientific">Ralstonia solanacearum</name>
    <name type="common">Pseudomonas solanacearum</name>
    <dbReference type="NCBI Taxonomy" id="305"/>
    <lineage>
        <taxon>Bacteria</taxon>
        <taxon>Pseudomonadati</taxon>
        <taxon>Pseudomonadota</taxon>
        <taxon>Betaproteobacteria</taxon>
        <taxon>Burkholderiales</taxon>
        <taxon>Burkholderiaceae</taxon>
        <taxon>Ralstonia</taxon>
        <taxon>Ralstonia solanacearum species complex</taxon>
    </lineage>
</organism>
<dbReference type="PATRIC" id="fig|305.107.peg.4979"/>
<dbReference type="PROSITE" id="PS00923">
    <property type="entry name" value="ASP_GLU_RACEMASE_1"/>
    <property type="match status" value="1"/>
</dbReference>
<dbReference type="AlphaFoldDB" id="A0A0S4XG93"/>
<dbReference type="SUPFAM" id="SSF53681">
    <property type="entry name" value="Aspartate/glutamate racemase"/>
    <property type="match status" value="2"/>
</dbReference>
<evidence type="ECO:0000256" key="7">
    <source>
        <dbReference type="HAMAP-Rule" id="MF_00258"/>
    </source>
</evidence>
<dbReference type="EMBL" id="LN899826">
    <property type="protein sequence ID" value="CUV38603.1"/>
    <property type="molecule type" value="Genomic_DNA"/>
</dbReference>
<evidence type="ECO:0000313" key="8">
    <source>
        <dbReference type="EMBL" id="CUV24361.1"/>
    </source>
</evidence>
<feature type="binding site" evidence="7">
    <location>
        <begin position="77"/>
        <end position="78"/>
    </location>
    <ligand>
        <name>substrate</name>
    </ligand>
</feature>
<gene>
    <name evidence="7 11" type="primary">murI</name>
    <name evidence="11" type="ORF">RD1301_v1_2750002</name>
    <name evidence="8" type="ORF">RUN1744_v1_620053</name>
    <name evidence="9" type="ORF">TD1301_v1_1250005</name>
    <name evidence="10" type="ORF">TF3108_v1_150008</name>
</gene>
<dbReference type="EC" id="5.1.1.3" evidence="2 7"/>
<dbReference type="PANTHER" id="PTHR21198:SF2">
    <property type="entry name" value="GLUTAMATE RACEMASE"/>
    <property type="match status" value="1"/>
</dbReference>
<dbReference type="InterPro" id="IPR001920">
    <property type="entry name" value="Asp/Glu_race"/>
</dbReference>
<protein>
    <recommendedName>
        <fullName evidence="2 7">Glutamate racemase</fullName>
        <ecNumber evidence="2 7">5.1.1.3</ecNumber>
    </recommendedName>
</protein>
<keyword evidence="6 7" id="KW-0961">Cell wall biogenesis/degradation</keyword>
<comment type="similarity">
    <text evidence="7">Belongs to the aspartate/glutamate racemases family.</text>
</comment>
<accession>A0A0S4XG93</accession>
<evidence type="ECO:0000256" key="4">
    <source>
        <dbReference type="ARBA" id="ARBA00022984"/>
    </source>
</evidence>
<evidence type="ECO:0000256" key="5">
    <source>
        <dbReference type="ARBA" id="ARBA00023235"/>
    </source>
</evidence>
<proteinExistence type="inferred from homology"/>
<keyword evidence="5 7" id="KW-0413">Isomerase</keyword>
<dbReference type="FunFam" id="3.40.50.1860:FF:000001">
    <property type="entry name" value="Glutamate racemase"/>
    <property type="match status" value="1"/>
</dbReference>
<evidence type="ECO:0000313" key="9">
    <source>
        <dbReference type="EMBL" id="CUV35146.1"/>
    </source>
</evidence>
<keyword evidence="3 7" id="KW-0133">Cell shape</keyword>
<dbReference type="InterPro" id="IPR018187">
    <property type="entry name" value="Asp/Glu_racemase_AS_1"/>
</dbReference>
<feature type="binding site" evidence="7">
    <location>
        <begin position="13"/>
        <end position="14"/>
    </location>
    <ligand>
        <name>substrate</name>
    </ligand>
</feature>
<dbReference type="InterPro" id="IPR015942">
    <property type="entry name" value="Asp/Glu/hydantoin_racemase"/>
</dbReference>
<feature type="active site" description="Proton donor/acceptor" evidence="7">
    <location>
        <position position="186"/>
    </location>
</feature>
<dbReference type="GO" id="GO:0009252">
    <property type="term" value="P:peptidoglycan biosynthetic process"/>
    <property type="evidence" value="ECO:0007669"/>
    <property type="project" value="UniProtKB-UniRule"/>
</dbReference>
<evidence type="ECO:0000256" key="2">
    <source>
        <dbReference type="ARBA" id="ARBA00013090"/>
    </source>
</evidence>
<evidence type="ECO:0000256" key="6">
    <source>
        <dbReference type="ARBA" id="ARBA00023316"/>
    </source>
</evidence>
<comment type="function">
    <text evidence="7">Provides the (R)-glutamate required for cell wall biosynthesis.</text>
</comment>
<sequence length="277" mass="29136">MTTRAQAPVGVFDSGLGGLSVLRAIRAELPAESLLYLADSRHAPYGEKPPEFIAGRTLRVCEWLVGQGCKALVIACNTATAQAVHLLREQLAVPVIGVEPGLKPAVATSRSRVVGVLATESTLRSDKFARLLGNVSGDCRVLCQPGYGLVPLIERGDTHSPAVLELLRAYLLPMLEAGADTLVLGCTHYPFLQDAIREIAGDRLTLIDTGHAVARHLGRTLAAAHLQATGAAASPRFLSTADVLPLQAMVAALLGEAPMAQRIDIGDTAVPPLASHQ</sequence>
<evidence type="ECO:0000313" key="10">
    <source>
        <dbReference type="EMBL" id="CUV38603.1"/>
    </source>
</evidence>
<dbReference type="GO" id="GO:0008360">
    <property type="term" value="P:regulation of cell shape"/>
    <property type="evidence" value="ECO:0007669"/>
    <property type="project" value="UniProtKB-KW"/>
</dbReference>
<reference evidence="11" key="1">
    <citation type="submission" date="2015-10" db="EMBL/GenBank/DDBJ databases">
        <authorList>
            <person name="Gilbert D.G."/>
        </authorList>
    </citation>
    <scope>NUCLEOTIDE SEQUENCE</scope>
    <source>
        <strain evidence="11">Phyl III-seqv23</strain>
    </source>
</reference>
<dbReference type="PANTHER" id="PTHR21198">
    <property type="entry name" value="GLUTAMATE RACEMASE"/>
    <property type="match status" value="1"/>
</dbReference>
<feature type="active site" description="Proton donor/acceptor" evidence="7">
    <location>
        <position position="76"/>
    </location>
</feature>
<dbReference type="GO" id="GO:0071555">
    <property type="term" value="P:cell wall organization"/>
    <property type="evidence" value="ECO:0007669"/>
    <property type="project" value="UniProtKB-KW"/>
</dbReference>
<comment type="catalytic activity">
    <reaction evidence="1 7">
        <text>L-glutamate = D-glutamate</text>
        <dbReference type="Rhea" id="RHEA:12813"/>
        <dbReference type="ChEBI" id="CHEBI:29985"/>
        <dbReference type="ChEBI" id="CHEBI:29986"/>
        <dbReference type="EC" id="5.1.1.3"/>
    </reaction>
</comment>